<feature type="transmembrane region" description="Helical" evidence="1">
    <location>
        <begin position="207"/>
        <end position="230"/>
    </location>
</feature>
<evidence type="ECO:0000313" key="3">
    <source>
        <dbReference type="Proteomes" id="UP000620139"/>
    </source>
</evidence>
<organism evidence="2 3">
    <name type="scientific">Inhella gelatinilytica</name>
    <dbReference type="NCBI Taxonomy" id="2795030"/>
    <lineage>
        <taxon>Bacteria</taxon>
        <taxon>Pseudomonadati</taxon>
        <taxon>Pseudomonadota</taxon>
        <taxon>Betaproteobacteria</taxon>
        <taxon>Burkholderiales</taxon>
        <taxon>Sphaerotilaceae</taxon>
        <taxon>Inhella</taxon>
    </lineage>
</organism>
<name>A0A931IT95_9BURK</name>
<dbReference type="Proteomes" id="UP000620139">
    <property type="component" value="Unassembled WGS sequence"/>
</dbReference>
<reference evidence="2" key="1">
    <citation type="submission" date="2020-12" db="EMBL/GenBank/DDBJ databases">
        <title>The genome sequence of Inhella sp. 4Y17.</title>
        <authorList>
            <person name="Liu Y."/>
        </authorList>
    </citation>
    <scope>NUCLEOTIDE SEQUENCE</scope>
    <source>
        <strain evidence="2">4Y10</strain>
    </source>
</reference>
<feature type="transmembrane region" description="Helical" evidence="1">
    <location>
        <begin position="12"/>
        <end position="35"/>
    </location>
</feature>
<keyword evidence="1" id="KW-0812">Transmembrane</keyword>
<evidence type="ECO:0000256" key="1">
    <source>
        <dbReference type="SAM" id="Phobius"/>
    </source>
</evidence>
<sequence length="240" mass="27203">MTWGARFFRWHRWLGWIVAVQVLAWVLGGVIFSWVPFKAWVKAEADVARPVVRLPAGWAAALAAHLDREGGQVLQVSSVATARGPALRLRLAEGERWVDMAGQTLSPPDEAAVREFARQVYRGPAERAIRIERLERAPRRLGIVRELPGARPLWCVHFDDARRTRLYVDARSGELLAVRNDAWVLYDFFWRLHLMDYSEGEDFNHPLIQGATALALGLTLTGLVLAVLAARRSLRRRRSP</sequence>
<dbReference type="RefSeq" id="WP_198099184.1">
    <property type="nucleotide sequence ID" value="NZ_JAEDAL010000001.1"/>
</dbReference>
<comment type="caution">
    <text evidence="2">The sequence shown here is derived from an EMBL/GenBank/DDBJ whole genome shotgun (WGS) entry which is preliminary data.</text>
</comment>
<keyword evidence="3" id="KW-1185">Reference proteome</keyword>
<protein>
    <submittedName>
        <fullName evidence="2">PepSY domain-containing protein</fullName>
    </submittedName>
</protein>
<keyword evidence="1" id="KW-0472">Membrane</keyword>
<dbReference type="EMBL" id="JAEDAL010000001">
    <property type="protein sequence ID" value="MBH9551577.1"/>
    <property type="molecule type" value="Genomic_DNA"/>
</dbReference>
<dbReference type="AlphaFoldDB" id="A0A931IT95"/>
<accession>A0A931IT95</accession>
<evidence type="ECO:0000313" key="2">
    <source>
        <dbReference type="EMBL" id="MBH9551577.1"/>
    </source>
</evidence>
<proteinExistence type="predicted"/>
<gene>
    <name evidence="2" type="ORF">I7X43_01840</name>
</gene>
<keyword evidence="1" id="KW-1133">Transmembrane helix</keyword>